<dbReference type="EMBL" id="GGEC01090346">
    <property type="protein sequence ID" value="MBX70830.1"/>
    <property type="molecule type" value="Transcribed_RNA"/>
</dbReference>
<dbReference type="AlphaFoldDB" id="A0A2P2QUY6"/>
<accession>A0A2P2QUY6</accession>
<organism evidence="1">
    <name type="scientific">Rhizophora mucronata</name>
    <name type="common">Asiatic mangrove</name>
    <dbReference type="NCBI Taxonomy" id="61149"/>
    <lineage>
        <taxon>Eukaryota</taxon>
        <taxon>Viridiplantae</taxon>
        <taxon>Streptophyta</taxon>
        <taxon>Embryophyta</taxon>
        <taxon>Tracheophyta</taxon>
        <taxon>Spermatophyta</taxon>
        <taxon>Magnoliopsida</taxon>
        <taxon>eudicotyledons</taxon>
        <taxon>Gunneridae</taxon>
        <taxon>Pentapetalae</taxon>
        <taxon>rosids</taxon>
        <taxon>fabids</taxon>
        <taxon>Malpighiales</taxon>
        <taxon>Rhizophoraceae</taxon>
        <taxon>Rhizophora</taxon>
    </lineage>
</organism>
<evidence type="ECO:0000313" key="1">
    <source>
        <dbReference type="EMBL" id="MBX70830.1"/>
    </source>
</evidence>
<name>A0A2P2QUY6_RHIMU</name>
<sequence>MGMFRFDSLFLLVFPPSFFLHICTQIHV</sequence>
<reference evidence="1" key="1">
    <citation type="submission" date="2018-02" db="EMBL/GenBank/DDBJ databases">
        <title>Rhizophora mucronata_Transcriptome.</title>
        <authorList>
            <person name="Meera S.P."/>
            <person name="Sreeshan A."/>
            <person name="Augustine A."/>
        </authorList>
    </citation>
    <scope>NUCLEOTIDE SEQUENCE</scope>
    <source>
        <tissue evidence="1">Leaf</tissue>
    </source>
</reference>
<proteinExistence type="predicted"/>
<protein>
    <submittedName>
        <fullName evidence="1">Uncharacterized protein</fullName>
    </submittedName>
</protein>